<comment type="pathway">
    <text evidence="1">Carbohydrate metabolism; galactose metabolism.</text>
</comment>
<feature type="domain" description="NAD-dependent epimerase/dehydratase" evidence="6">
    <location>
        <begin position="3"/>
        <end position="239"/>
    </location>
</feature>
<evidence type="ECO:0000256" key="1">
    <source>
        <dbReference type="ARBA" id="ARBA00004947"/>
    </source>
</evidence>
<keyword evidence="8" id="KW-1185">Reference proteome</keyword>
<gene>
    <name evidence="7" type="ORF">G443_000029</name>
</gene>
<dbReference type="Proteomes" id="UP000791080">
    <property type="component" value="Unassembled WGS sequence"/>
</dbReference>
<evidence type="ECO:0000256" key="2">
    <source>
        <dbReference type="ARBA" id="ARBA00007637"/>
    </source>
</evidence>
<dbReference type="InterPro" id="IPR036291">
    <property type="entry name" value="NAD(P)-bd_dom_sf"/>
</dbReference>
<sequence length="315" mass="32944">MRVLVTGSSGFLGHAVVAELADRGHEVVALVRPGRPVPPGVVDAVVGDVRDVDSLRSPVSAVEAVCHLAALVRVRESLTDPVRHWRTNTGGTLALLTALAEAGAAGGPRRLVLASTCAVYGVPGGQPIDEDTPEVPVNAYGGSKLAADRAAADLAATGSVGAISLRSFNLAGAARGRPDPDPSRLVPAVLAARTGRTAALTINGDGSAVRDFVHVEDMADAFALAVAACAPGRWRAYTVGSGRRSSVRDVVDTAARVTGGAVPLAYRRAAPEPPELVADHSRITRELGWEPRRSDLPRILRDGWEAHQRWYPVEK</sequence>
<dbReference type="PANTHER" id="PTHR43725">
    <property type="entry name" value="UDP-GLUCOSE 4-EPIMERASE"/>
    <property type="match status" value="1"/>
</dbReference>
<comment type="similarity">
    <text evidence="2">Belongs to the NAD(P)-dependent epimerase/dehydratase family.</text>
</comment>
<reference evidence="7 8" key="1">
    <citation type="submission" date="2022-06" db="EMBL/GenBank/DDBJ databases">
        <title>Genomic Encyclopedia of Type Strains, Phase I: the one thousand microbial genomes (KMG-I) project.</title>
        <authorList>
            <person name="Kyrpides N."/>
        </authorList>
    </citation>
    <scope>NUCLEOTIDE SEQUENCE [LARGE SCALE GENOMIC DNA]</scope>
    <source>
        <strain evidence="7 8">DSM 43889</strain>
    </source>
</reference>
<accession>A0ABT1JC15</accession>
<comment type="caution">
    <text evidence="7">The sequence shown here is derived from an EMBL/GenBank/DDBJ whole genome shotgun (WGS) entry which is preliminary data.</text>
</comment>
<dbReference type="SUPFAM" id="SSF51735">
    <property type="entry name" value="NAD(P)-binding Rossmann-fold domains"/>
    <property type="match status" value="1"/>
</dbReference>
<organism evidence="7 8">
    <name type="scientific">Actinoalloteichus caeruleus DSM 43889</name>
    <dbReference type="NCBI Taxonomy" id="1120930"/>
    <lineage>
        <taxon>Bacteria</taxon>
        <taxon>Bacillati</taxon>
        <taxon>Actinomycetota</taxon>
        <taxon>Actinomycetes</taxon>
        <taxon>Pseudonocardiales</taxon>
        <taxon>Pseudonocardiaceae</taxon>
        <taxon>Actinoalloteichus</taxon>
        <taxon>Actinoalloteichus cyanogriseus</taxon>
    </lineage>
</organism>
<proteinExistence type="inferred from homology"/>
<dbReference type="InterPro" id="IPR001509">
    <property type="entry name" value="Epimerase_deHydtase"/>
</dbReference>
<protein>
    <recommendedName>
        <fullName evidence="3">UDP-glucose 4-epimerase</fullName>
    </recommendedName>
    <alternativeName>
        <fullName evidence="5">Galactowaldenase</fullName>
    </alternativeName>
    <alternativeName>
        <fullName evidence="4">UDP-galactose 4-epimerase</fullName>
    </alternativeName>
</protein>
<dbReference type="Pfam" id="PF01370">
    <property type="entry name" value="Epimerase"/>
    <property type="match status" value="1"/>
</dbReference>
<dbReference type="Gene3D" id="3.40.50.720">
    <property type="entry name" value="NAD(P)-binding Rossmann-like Domain"/>
    <property type="match status" value="1"/>
</dbReference>
<evidence type="ECO:0000259" key="6">
    <source>
        <dbReference type="Pfam" id="PF01370"/>
    </source>
</evidence>
<evidence type="ECO:0000256" key="5">
    <source>
        <dbReference type="ARBA" id="ARBA00033067"/>
    </source>
</evidence>
<evidence type="ECO:0000256" key="4">
    <source>
        <dbReference type="ARBA" id="ARBA00031367"/>
    </source>
</evidence>
<evidence type="ECO:0000256" key="3">
    <source>
        <dbReference type="ARBA" id="ARBA00018569"/>
    </source>
</evidence>
<dbReference type="RefSeq" id="WP_026419178.1">
    <property type="nucleotide sequence ID" value="NZ_AUBJ02000001.1"/>
</dbReference>
<evidence type="ECO:0000313" key="7">
    <source>
        <dbReference type="EMBL" id="MCP2329759.1"/>
    </source>
</evidence>
<evidence type="ECO:0000313" key="8">
    <source>
        <dbReference type="Proteomes" id="UP000791080"/>
    </source>
</evidence>
<dbReference type="EMBL" id="AUBJ02000001">
    <property type="protein sequence ID" value="MCP2329759.1"/>
    <property type="molecule type" value="Genomic_DNA"/>
</dbReference>
<dbReference type="Gene3D" id="3.90.25.10">
    <property type="entry name" value="UDP-galactose 4-epimerase, domain 1"/>
    <property type="match status" value="1"/>
</dbReference>
<dbReference type="PANTHER" id="PTHR43725:SF53">
    <property type="entry name" value="UDP-ARABINOSE 4-EPIMERASE 1"/>
    <property type="match status" value="1"/>
</dbReference>
<name>A0ABT1JC15_ACTCY</name>